<dbReference type="OrthoDB" id="3733522at2759"/>
<dbReference type="GeneID" id="54586544"/>
<evidence type="ECO:0000313" key="2">
    <source>
        <dbReference type="EMBL" id="KAF2249944.1"/>
    </source>
</evidence>
<gene>
    <name evidence="2" type="ORF">BU26DRAFT_563834</name>
</gene>
<sequence>MRFTIPLALLTLLAPSICAPMPTNNDLGRSVTITSEDPDQDDTVIYPDYRRAVTVTSANPDEDDTVIYPDYRRSVTVHSEGDEDDTVIYPDY</sequence>
<proteinExistence type="predicted"/>
<accession>A0A6A6IH73</accession>
<keyword evidence="1" id="KW-0732">Signal</keyword>
<dbReference type="RefSeq" id="XP_033684948.1">
    <property type="nucleotide sequence ID" value="XM_033833214.1"/>
</dbReference>
<evidence type="ECO:0000256" key="1">
    <source>
        <dbReference type="SAM" id="SignalP"/>
    </source>
</evidence>
<organism evidence="2 3">
    <name type="scientific">Trematosphaeria pertusa</name>
    <dbReference type="NCBI Taxonomy" id="390896"/>
    <lineage>
        <taxon>Eukaryota</taxon>
        <taxon>Fungi</taxon>
        <taxon>Dikarya</taxon>
        <taxon>Ascomycota</taxon>
        <taxon>Pezizomycotina</taxon>
        <taxon>Dothideomycetes</taxon>
        <taxon>Pleosporomycetidae</taxon>
        <taxon>Pleosporales</taxon>
        <taxon>Massarineae</taxon>
        <taxon>Trematosphaeriaceae</taxon>
        <taxon>Trematosphaeria</taxon>
    </lineage>
</organism>
<feature type="chain" id="PRO_5025671444" evidence="1">
    <location>
        <begin position="19"/>
        <end position="92"/>
    </location>
</feature>
<evidence type="ECO:0000313" key="3">
    <source>
        <dbReference type="Proteomes" id="UP000800094"/>
    </source>
</evidence>
<name>A0A6A6IH73_9PLEO</name>
<feature type="signal peptide" evidence="1">
    <location>
        <begin position="1"/>
        <end position="18"/>
    </location>
</feature>
<dbReference type="Proteomes" id="UP000800094">
    <property type="component" value="Unassembled WGS sequence"/>
</dbReference>
<protein>
    <submittedName>
        <fullName evidence="2">Uncharacterized protein</fullName>
    </submittedName>
</protein>
<keyword evidence="3" id="KW-1185">Reference proteome</keyword>
<dbReference type="EMBL" id="ML987194">
    <property type="protein sequence ID" value="KAF2249944.1"/>
    <property type="molecule type" value="Genomic_DNA"/>
</dbReference>
<reference evidence="2" key="1">
    <citation type="journal article" date="2020" name="Stud. Mycol.">
        <title>101 Dothideomycetes genomes: a test case for predicting lifestyles and emergence of pathogens.</title>
        <authorList>
            <person name="Haridas S."/>
            <person name="Albert R."/>
            <person name="Binder M."/>
            <person name="Bloem J."/>
            <person name="Labutti K."/>
            <person name="Salamov A."/>
            <person name="Andreopoulos B."/>
            <person name="Baker S."/>
            <person name="Barry K."/>
            <person name="Bills G."/>
            <person name="Bluhm B."/>
            <person name="Cannon C."/>
            <person name="Castanera R."/>
            <person name="Culley D."/>
            <person name="Daum C."/>
            <person name="Ezra D."/>
            <person name="Gonzalez J."/>
            <person name="Henrissat B."/>
            <person name="Kuo A."/>
            <person name="Liang C."/>
            <person name="Lipzen A."/>
            <person name="Lutzoni F."/>
            <person name="Magnuson J."/>
            <person name="Mondo S."/>
            <person name="Nolan M."/>
            <person name="Ohm R."/>
            <person name="Pangilinan J."/>
            <person name="Park H.-J."/>
            <person name="Ramirez L."/>
            <person name="Alfaro M."/>
            <person name="Sun H."/>
            <person name="Tritt A."/>
            <person name="Yoshinaga Y."/>
            <person name="Zwiers L.-H."/>
            <person name="Turgeon B."/>
            <person name="Goodwin S."/>
            <person name="Spatafora J."/>
            <person name="Crous P."/>
            <person name="Grigoriev I."/>
        </authorList>
    </citation>
    <scope>NUCLEOTIDE SEQUENCE</scope>
    <source>
        <strain evidence="2">CBS 122368</strain>
    </source>
</reference>
<dbReference type="AlphaFoldDB" id="A0A6A6IH73"/>